<dbReference type="AlphaFoldDB" id="A0AAD7WVN5"/>
<name>A0AAD7WVN5_9TELE</name>
<dbReference type="EMBL" id="JAINUG010000023">
    <property type="protein sequence ID" value="KAJ8411281.1"/>
    <property type="molecule type" value="Genomic_DNA"/>
</dbReference>
<keyword evidence="3" id="KW-1185">Reference proteome</keyword>
<comment type="caution">
    <text evidence="2">The sequence shown here is derived from an EMBL/GenBank/DDBJ whole genome shotgun (WGS) entry which is preliminary data.</text>
</comment>
<protein>
    <submittedName>
        <fullName evidence="2">Uncharacterized protein</fullName>
    </submittedName>
</protein>
<evidence type="ECO:0000313" key="3">
    <source>
        <dbReference type="Proteomes" id="UP001221898"/>
    </source>
</evidence>
<gene>
    <name evidence="2" type="ORF">AAFF_G00172870</name>
</gene>
<feature type="region of interest" description="Disordered" evidence="1">
    <location>
        <begin position="1"/>
        <end position="57"/>
    </location>
</feature>
<evidence type="ECO:0000313" key="2">
    <source>
        <dbReference type="EMBL" id="KAJ8411281.1"/>
    </source>
</evidence>
<reference evidence="2" key="1">
    <citation type="journal article" date="2023" name="Science">
        <title>Genome structures resolve the early diversification of teleost fishes.</title>
        <authorList>
            <person name="Parey E."/>
            <person name="Louis A."/>
            <person name="Montfort J."/>
            <person name="Bouchez O."/>
            <person name="Roques C."/>
            <person name="Iampietro C."/>
            <person name="Lluch J."/>
            <person name="Castinel A."/>
            <person name="Donnadieu C."/>
            <person name="Desvignes T."/>
            <person name="Floi Bucao C."/>
            <person name="Jouanno E."/>
            <person name="Wen M."/>
            <person name="Mejri S."/>
            <person name="Dirks R."/>
            <person name="Jansen H."/>
            <person name="Henkel C."/>
            <person name="Chen W.J."/>
            <person name="Zahm M."/>
            <person name="Cabau C."/>
            <person name="Klopp C."/>
            <person name="Thompson A.W."/>
            <person name="Robinson-Rechavi M."/>
            <person name="Braasch I."/>
            <person name="Lecointre G."/>
            <person name="Bobe J."/>
            <person name="Postlethwait J.H."/>
            <person name="Berthelot C."/>
            <person name="Roest Crollius H."/>
            <person name="Guiguen Y."/>
        </authorList>
    </citation>
    <scope>NUCLEOTIDE SEQUENCE</scope>
    <source>
        <strain evidence="2">NC1722</strain>
    </source>
</reference>
<sequence>MSAAGCGADSLMEPAGEAGRVGAPGLRDDVSAHPWERALTQRGDSPSSSDESDPGSRRVSFADAFGLELVSCRQSSAPETAYRERFLFTKFILEVRELGR</sequence>
<proteinExistence type="predicted"/>
<accession>A0AAD7WVN5</accession>
<dbReference type="Proteomes" id="UP001221898">
    <property type="component" value="Unassembled WGS sequence"/>
</dbReference>
<organism evidence="2 3">
    <name type="scientific">Aldrovandia affinis</name>
    <dbReference type="NCBI Taxonomy" id="143900"/>
    <lineage>
        <taxon>Eukaryota</taxon>
        <taxon>Metazoa</taxon>
        <taxon>Chordata</taxon>
        <taxon>Craniata</taxon>
        <taxon>Vertebrata</taxon>
        <taxon>Euteleostomi</taxon>
        <taxon>Actinopterygii</taxon>
        <taxon>Neopterygii</taxon>
        <taxon>Teleostei</taxon>
        <taxon>Notacanthiformes</taxon>
        <taxon>Halosauridae</taxon>
        <taxon>Aldrovandia</taxon>
    </lineage>
</organism>
<evidence type="ECO:0000256" key="1">
    <source>
        <dbReference type="SAM" id="MobiDB-lite"/>
    </source>
</evidence>
<feature type="compositionally biased region" description="Basic and acidic residues" evidence="1">
    <location>
        <begin position="26"/>
        <end position="36"/>
    </location>
</feature>